<protein>
    <submittedName>
        <fullName evidence="1">CST complex subunit CTC1</fullName>
    </submittedName>
</protein>
<dbReference type="PANTHER" id="PTHR14776">
    <property type="entry name" value="CADHERIN-LIKE AND PC-ESTERASE DOMAIN-CONTAINING PROTEIN 1"/>
    <property type="match status" value="1"/>
</dbReference>
<evidence type="ECO:0000313" key="1">
    <source>
        <dbReference type="WBParaSite" id="MCU_003408-RB"/>
    </source>
</evidence>
<sequence length="407" mass="46886">VCRRLKSLPVFVESRGKSKGDNFNCFVLLTFDRRLSTLTSDLSNTKTCAYFQSCAFRLTVSLPCGIHNFHRHLTWDVVEGLVDTEVTNFNSISAGLSGNVFPLWLLPCEGECSGENRCFWGSSRLFQFSLDANWDSEDIEASSGYFSEPNGSSLERVFSTAIPNVTWQRLKTYFNTSSILFVGDSTLRGLMYALLSRVNGSLNFWEASHDLLFFKSKNGAFFHHKEIRNASSKSVVIGFAYFPIFWRKDKRQQDLIDVISHSVDRMQRENIALVVGGTQWLNAKHLEQLHNYLTQHKTEKIRRVIVKSHQAGFHVPNYLTHNFNLTMHLNRSRCINEPVRRFANQLHWSYIDAYQLTWSRFLHFFADAQCSCHFHKPNRRDGGKQYTIEGDTMQALLQSLVHELLSV</sequence>
<proteinExistence type="predicted"/>
<accession>A0A5K3EVC5</accession>
<dbReference type="AlphaFoldDB" id="A0A5K3EVC5"/>
<name>A0A5K3EVC5_MESCO</name>
<reference evidence="1" key="1">
    <citation type="submission" date="2019-11" db="UniProtKB">
        <authorList>
            <consortium name="WormBaseParasite"/>
        </authorList>
    </citation>
    <scope>IDENTIFICATION</scope>
</reference>
<organism evidence="1">
    <name type="scientific">Mesocestoides corti</name>
    <name type="common">Flatworm</name>
    <dbReference type="NCBI Taxonomy" id="53468"/>
    <lineage>
        <taxon>Eukaryota</taxon>
        <taxon>Metazoa</taxon>
        <taxon>Spiralia</taxon>
        <taxon>Lophotrochozoa</taxon>
        <taxon>Platyhelminthes</taxon>
        <taxon>Cestoda</taxon>
        <taxon>Eucestoda</taxon>
        <taxon>Cyclophyllidea</taxon>
        <taxon>Mesocestoididae</taxon>
        <taxon>Mesocestoides</taxon>
    </lineage>
</organism>
<dbReference type="WBParaSite" id="MCU_003408-RB">
    <property type="protein sequence ID" value="MCU_003408-RB"/>
    <property type="gene ID" value="MCU_003408"/>
</dbReference>
<dbReference type="PANTHER" id="PTHR14776:SF1">
    <property type="entry name" value="CADHERIN-LIKE AND PC-ESTERASE DOMAIN-CONTAINING PROTEIN 1"/>
    <property type="match status" value="1"/>
</dbReference>